<accession>A0ABR1YG87</accession>
<comment type="caution">
    <text evidence="2">The sequence shown here is derived from an EMBL/GenBank/DDBJ whole genome shotgun (WGS) entry which is preliminary data.</text>
</comment>
<evidence type="ECO:0000313" key="2">
    <source>
        <dbReference type="EMBL" id="KAK8229058.1"/>
    </source>
</evidence>
<comment type="similarity">
    <text evidence="1">Belongs to the AIM6 family.</text>
</comment>
<dbReference type="PANTHER" id="PTHR31571">
    <property type="entry name" value="ALTERED INHERITANCE OF MITOCHONDRIA PROTEIN 6"/>
    <property type="match status" value="1"/>
</dbReference>
<keyword evidence="3" id="KW-1185">Reference proteome</keyword>
<dbReference type="InterPro" id="IPR051236">
    <property type="entry name" value="HAT_RTT109-like"/>
</dbReference>
<dbReference type="InterPro" id="IPR017946">
    <property type="entry name" value="PLC-like_Pdiesterase_TIM-brl"/>
</dbReference>
<sequence>MLSFSSPVEAAPVVQIPDVSDRLQTILQDPDRSNKYRYPTDLTRGILPKGIHSHNDYWQDVPFYKALAYGAISIEADVWFVSGKLYLGHDTGALTSARTLSGLYIEPLLSVLRQANPPNPASPSEPTFRGVFDRDTEQTLYLFIDFKTEPSEGTLKAVMGELEPLRSAGYLTTWYQSNDSIVTRPVTAVGTGKMNLESVLGQGATRDLFYDGPLFNITFENFTENAKPSITPVCTGQFTAAFGQVIRTDFFERNQTALGVLRDQLKAAHDRKIKVRYWDTPGWPIGTRNYVWRTLVNEGLDLLNFDDPEGVATFWEGRG</sequence>
<dbReference type="SUPFAM" id="SSF51695">
    <property type="entry name" value="PLC-like phosphodiesterases"/>
    <property type="match status" value="1"/>
</dbReference>
<organism evidence="2 3">
    <name type="scientific">Phyllosticta capitalensis</name>
    <dbReference type="NCBI Taxonomy" id="121624"/>
    <lineage>
        <taxon>Eukaryota</taxon>
        <taxon>Fungi</taxon>
        <taxon>Dikarya</taxon>
        <taxon>Ascomycota</taxon>
        <taxon>Pezizomycotina</taxon>
        <taxon>Dothideomycetes</taxon>
        <taxon>Dothideomycetes incertae sedis</taxon>
        <taxon>Botryosphaeriales</taxon>
        <taxon>Phyllostictaceae</taxon>
        <taxon>Phyllosticta</taxon>
    </lineage>
</organism>
<dbReference type="Proteomes" id="UP001492380">
    <property type="component" value="Unassembled WGS sequence"/>
</dbReference>
<gene>
    <name evidence="2" type="ORF">HDK90DRAFT_513307</name>
</gene>
<dbReference type="EMBL" id="JBBWRZ010000009">
    <property type="protein sequence ID" value="KAK8229058.1"/>
    <property type="molecule type" value="Genomic_DNA"/>
</dbReference>
<name>A0ABR1YG87_9PEZI</name>
<evidence type="ECO:0000313" key="3">
    <source>
        <dbReference type="Proteomes" id="UP001492380"/>
    </source>
</evidence>
<protein>
    <submittedName>
        <fullName evidence="2">PLC-like phosphodiesterase</fullName>
    </submittedName>
</protein>
<proteinExistence type="inferred from homology"/>
<dbReference type="PANTHER" id="PTHR31571:SF5">
    <property type="entry name" value="ALTERED INHERITANCE OF MITOCHONDRIA PROTEIN 6"/>
    <property type="match status" value="1"/>
</dbReference>
<dbReference type="Gene3D" id="3.20.20.190">
    <property type="entry name" value="Phosphatidylinositol (PI) phosphodiesterase"/>
    <property type="match status" value="1"/>
</dbReference>
<reference evidence="2 3" key="1">
    <citation type="submission" date="2024-04" db="EMBL/GenBank/DDBJ databases">
        <title>Phyllosticta paracitricarpa is synonymous to the EU quarantine fungus P. citricarpa based on phylogenomic analyses.</title>
        <authorList>
            <consortium name="Lawrence Berkeley National Laboratory"/>
            <person name="Van Ingen-Buijs V.A."/>
            <person name="Van Westerhoven A.C."/>
            <person name="Haridas S."/>
            <person name="Skiadas P."/>
            <person name="Martin F."/>
            <person name="Groenewald J.Z."/>
            <person name="Crous P.W."/>
            <person name="Seidl M.F."/>
        </authorList>
    </citation>
    <scope>NUCLEOTIDE SEQUENCE [LARGE SCALE GENOMIC DNA]</scope>
    <source>
        <strain evidence="2 3">CBS 123374</strain>
    </source>
</reference>
<evidence type="ECO:0000256" key="1">
    <source>
        <dbReference type="ARBA" id="ARBA00008858"/>
    </source>
</evidence>